<keyword evidence="4" id="KW-0969">Cilium</keyword>
<keyword evidence="4" id="KW-0282">Flagellum</keyword>
<accession>A0A6J4HP78</accession>
<feature type="transmembrane region" description="Helical" evidence="3">
    <location>
        <begin position="36"/>
        <end position="56"/>
    </location>
</feature>
<comment type="similarity">
    <text evidence="1">Belongs to the type III secretion exporter family.</text>
</comment>
<proteinExistence type="inferred from homology"/>
<dbReference type="PRINTS" id="PR00950">
    <property type="entry name" value="TYPE3IMSPROT"/>
</dbReference>
<dbReference type="SUPFAM" id="SSF160544">
    <property type="entry name" value="EscU C-terminal domain-like"/>
    <property type="match status" value="1"/>
</dbReference>
<protein>
    <submittedName>
        <fullName evidence="4">Flagellar biosynthesis protein FlhB</fullName>
    </submittedName>
</protein>
<feature type="transmembrane region" description="Helical" evidence="3">
    <location>
        <begin position="86"/>
        <end position="106"/>
    </location>
</feature>
<feature type="compositionally biased region" description="Basic and acidic residues" evidence="2">
    <location>
        <begin position="9"/>
        <end position="28"/>
    </location>
</feature>
<evidence type="ECO:0000313" key="4">
    <source>
        <dbReference type="EMBL" id="CAA9227157.1"/>
    </source>
</evidence>
<dbReference type="InterPro" id="IPR006135">
    <property type="entry name" value="T3SS_substrate_exporter"/>
</dbReference>
<dbReference type="Gene3D" id="3.40.1690.10">
    <property type="entry name" value="secretion proteins EscU"/>
    <property type="match status" value="1"/>
</dbReference>
<feature type="transmembrane region" description="Helical" evidence="3">
    <location>
        <begin position="185"/>
        <end position="206"/>
    </location>
</feature>
<evidence type="ECO:0000256" key="1">
    <source>
        <dbReference type="ARBA" id="ARBA00010690"/>
    </source>
</evidence>
<dbReference type="AlphaFoldDB" id="A0A6J4HP78"/>
<keyword evidence="3" id="KW-0472">Membrane</keyword>
<feature type="region of interest" description="Disordered" evidence="2">
    <location>
        <begin position="1"/>
        <end position="29"/>
    </location>
</feature>
<gene>
    <name evidence="4" type="ORF">AVDCRST_MAG27-792</name>
</gene>
<dbReference type="GO" id="GO:0005886">
    <property type="term" value="C:plasma membrane"/>
    <property type="evidence" value="ECO:0007669"/>
    <property type="project" value="TreeGrafter"/>
</dbReference>
<keyword evidence="4" id="KW-0966">Cell projection</keyword>
<dbReference type="Pfam" id="PF01312">
    <property type="entry name" value="Bac_export_2"/>
    <property type="match status" value="1"/>
</dbReference>
<dbReference type="InterPro" id="IPR029025">
    <property type="entry name" value="T3SS_substrate_exporter_C"/>
</dbReference>
<reference evidence="4" key="1">
    <citation type="submission" date="2020-02" db="EMBL/GenBank/DDBJ databases">
        <authorList>
            <person name="Meier V. D."/>
        </authorList>
    </citation>
    <scope>NUCLEOTIDE SEQUENCE</scope>
    <source>
        <strain evidence="4">AVDCRST_MAG27</strain>
    </source>
</reference>
<dbReference type="PANTHER" id="PTHR30531:SF12">
    <property type="entry name" value="FLAGELLAR BIOSYNTHETIC PROTEIN FLHB"/>
    <property type="match status" value="1"/>
</dbReference>
<dbReference type="PANTHER" id="PTHR30531">
    <property type="entry name" value="FLAGELLAR BIOSYNTHETIC PROTEIN FLHB"/>
    <property type="match status" value="1"/>
</dbReference>
<sequence>MAEGESTSPEDRTEAPTQRRLDRAREEGQSPLSREVVGFATLLAGTLAGFLALPPLGKEWLRLMRALLEMPGEGAVLAPALLRQSALTLVPVLGVVALAGVLASLAQTGIVVRAEALAPQLSRVSPIAALKRLLGPDGLAELVRTLVKLALVGMALWHAVDLPVLQAVLQQPAAMLLGEVGRGSLRLLVAALFAFGAIALLDLFWVRWRHLRRMRMSREELRQEYRESEGDPHIKARLRQIREQRARRRMLAAVPKATVVVTNPTHYAVALSYAPGQVAAPKLVAKGVDAMAARIRAAATEHGVPIVENPPLARALWRLEVDSEIPAEHWQAVAEIIAYIWRLQGHRHG</sequence>
<dbReference type="EMBL" id="CADCTD010000025">
    <property type="protein sequence ID" value="CAA9227157.1"/>
    <property type="molecule type" value="Genomic_DNA"/>
</dbReference>
<organism evidence="4">
    <name type="scientific">uncultured Craurococcus sp</name>
    <dbReference type="NCBI Taxonomy" id="1135998"/>
    <lineage>
        <taxon>Bacteria</taxon>
        <taxon>Pseudomonadati</taxon>
        <taxon>Pseudomonadota</taxon>
        <taxon>Alphaproteobacteria</taxon>
        <taxon>Acetobacterales</taxon>
        <taxon>Acetobacteraceae</taxon>
        <taxon>Craurococcus</taxon>
        <taxon>environmental samples</taxon>
    </lineage>
</organism>
<evidence type="ECO:0000256" key="3">
    <source>
        <dbReference type="SAM" id="Phobius"/>
    </source>
</evidence>
<evidence type="ECO:0000256" key="2">
    <source>
        <dbReference type="SAM" id="MobiDB-lite"/>
    </source>
</evidence>
<keyword evidence="3" id="KW-0812">Transmembrane</keyword>
<dbReference type="GO" id="GO:0009306">
    <property type="term" value="P:protein secretion"/>
    <property type="evidence" value="ECO:0007669"/>
    <property type="project" value="InterPro"/>
</dbReference>
<keyword evidence="3" id="KW-1133">Transmembrane helix</keyword>
<name>A0A6J4HP78_9PROT</name>